<dbReference type="Proteomes" id="UP000224006">
    <property type="component" value="Chromosome IX"/>
</dbReference>
<gene>
    <name evidence="2" type="ORF">BESB_014080</name>
</gene>
<dbReference type="PANTHER" id="PTHR37066">
    <property type="entry name" value="HELICASE-ASSOCIATED"/>
    <property type="match status" value="1"/>
</dbReference>
<evidence type="ECO:0000256" key="1">
    <source>
        <dbReference type="SAM" id="MobiDB-lite"/>
    </source>
</evidence>
<sequence>MRRTQVGRRPSRGWLGRSVPPSLAELPRCPVCEASVRDGRRPALPSGALVFPQPPCRFLSHSSCYCGFFPTQEQPNTDGRNEPQGGSRHPENCSRRRASSHTELISEVKSASERLSVKQKINRKKRRGQLCAFLLLTCAVRLSLASSASSPSAPSPPFSSLLAALPSSASGCLLSSSSAFSRALPSQALRVSPGLTPPSFPQLFFFLSPFSHRFPTPLAPPLPLRASSFWRFLPPHLSVLPQGSRSAQRQPRSHSGPRQTTGVFYAFLFSCSPLASRKAGIVSPLALPCAVESLPRSASAHSLGFGSPTISAASRRRPSSLSSTGSSPATPDFLPEYFHHYVDSDAADGGQTGAAGASARYRPGLTAEMERALVGYEFGVRFSRPSDDNYVPGYTQSRIAAATRPHKSLQASTVADALGPRPTAAPRPPRPNGAEAPLERPSGDSGTPRDGDAQRDEGGEQKAAEPLGAAATLTFQPSSPSSFGVFESFPYDAKVAGAPAGDAHEYEVARRREEEERKRRANAKDEGFQVELQTKLLREGVLSIMGSEEDREKGLRFGLRPRGEDAAMFIKKQVPVHRLKLFQWDNLEVASAGGYMPPLHLSLVRATEVLRACHRLFGPEGTPRHFTVPAPSRKMSLLRDAETEAAARALANEGDAHSAEQALEKRRDIQELRDTAWAPHLVGLRVHDQEELLRDHRETVVEDLPAAAEELHKIGFRWEALEVEEDEEEEFSIFLEAFASYISEKTKAFSADDGAGAEGARPPLQAAELPGEEVSAPVSIDPLRPSRGLAPSFQPFRAPPALPARQPPSLLPQRFFKIPAEPRYPEYLWGYPLGAVISELKKGRKFLGKVPQALKLLRAVEFPIQTIEGVERFINENAASRDDAAGANQEADDRDSGPLADVFGDDEGFVEPLSSDTRLKDGEELERDREGLFGGPEGEGASGEESGEARDREQVCGGQGSQAGETAKRAGETDAKAAYVRDMDVRELRNLLADAVNFEEATEARLAAAGRPDAPPAADQPREQAFPVSPYYHLIVPAEFPLPVPLRRPTPRRGLRWQLQALQQRLLAEEEGEKKSATVQGEGAAADAASNHGKGKKKRRGKKREEAATEASKRDANGASPEKETKADQSDGAKPFLGNCALRYPHALFSRRRTEGGFHYAFDKWSFDDVVEAMQYFNDLYEGVHREIGAEEALTFNVLPRGWCIPSPDHRTFPKLVSPFAAAAAPPPTAASVPDVPESLWPEEWRGMPLGKYLHGFRVGDIDAKFHPRRRPLLDRLGLDWGPPLQYLHFTWMKLLKGMRWWMLFRGQPLEQLFPWTEIPEWTFVANICKPEEVQGLKLGYLVHMANRQENILHHYYPHRFEIYKRLNLCVLPADRLLLDFPFKVQKENLPEQGALGYLIPHVPPEQREDV</sequence>
<dbReference type="PANTHER" id="PTHR37066:SF1">
    <property type="entry name" value="LNS2_PITP DOMAIN-CONTAINING PROTEIN"/>
    <property type="match status" value="1"/>
</dbReference>
<comment type="caution">
    <text evidence="2">The sequence shown here is derived from an EMBL/GenBank/DDBJ whole genome shotgun (WGS) entry which is preliminary data.</text>
</comment>
<organism evidence="2 3">
    <name type="scientific">Besnoitia besnoiti</name>
    <name type="common">Apicomplexan protozoan</name>
    <dbReference type="NCBI Taxonomy" id="94643"/>
    <lineage>
        <taxon>Eukaryota</taxon>
        <taxon>Sar</taxon>
        <taxon>Alveolata</taxon>
        <taxon>Apicomplexa</taxon>
        <taxon>Conoidasida</taxon>
        <taxon>Coccidia</taxon>
        <taxon>Eucoccidiorida</taxon>
        <taxon>Eimeriorina</taxon>
        <taxon>Sarcocystidae</taxon>
        <taxon>Besnoitia</taxon>
    </lineage>
</organism>
<dbReference type="GeneID" id="40306470"/>
<feature type="region of interest" description="Disordered" evidence="1">
    <location>
        <begin position="1070"/>
        <end position="1134"/>
    </location>
</feature>
<reference evidence="2 3" key="1">
    <citation type="submission" date="2017-09" db="EMBL/GenBank/DDBJ databases">
        <title>Genome sequencing of Besnoitia besnoiti strain Bb-Ger1.</title>
        <authorList>
            <person name="Schares G."/>
            <person name="Venepally P."/>
            <person name="Lorenzi H.A."/>
        </authorList>
    </citation>
    <scope>NUCLEOTIDE SEQUENCE [LARGE SCALE GENOMIC DNA]</scope>
    <source>
        <strain evidence="2 3">Bb-Ger1</strain>
    </source>
</reference>
<feature type="compositionally biased region" description="Basic residues" evidence="1">
    <location>
        <begin position="1093"/>
        <end position="1102"/>
    </location>
</feature>
<feature type="compositionally biased region" description="Basic and acidic residues" evidence="1">
    <location>
        <begin position="1103"/>
        <end position="1131"/>
    </location>
</feature>
<protein>
    <submittedName>
        <fullName evidence="2">Uncharacterized protein</fullName>
    </submittedName>
</protein>
<feature type="compositionally biased region" description="Basic and acidic residues" evidence="1">
    <location>
        <begin position="437"/>
        <end position="463"/>
    </location>
</feature>
<feature type="compositionally biased region" description="Basic and acidic residues" evidence="1">
    <location>
        <begin position="917"/>
        <end position="931"/>
    </location>
</feature>
<dbReference type="VEuPathDB" id="ToxoDB:BESB_014080"/>
<dbReference type="EMBL" id="NWUJ01000010">
    <property type="protein sequence ID" value="PFH32796.1"/>
    <property type="molecule type" value="Genomic_DNA"/>
</dbReference>
<proteinExistence type="predicted"/>
<feature type="region of interest" description="Disordered" evidence="1">
    <location>
        <begin position="75"/>
        <end position="105"/>
    </location>
</feature>
<name>A0A2A9MA35_BESBE</name>
<dbReference type="KEGG" id="bbes:BESB_014080"/>
<dbReference type="OrthoDB" id="361131at2759"/>
<evidence type="ECO:0000313" key="3">
    <source>
        <dbReference type="Proteomes" id="UP000224006"/>
    </source>
</evidence>
<accession>A0A2A9MA35</accession>
<dbReference type="RefSeq" id="XP_029216805.1">
    <property type="nucleotide sequence ID" value="XM_029360138.1"/>
</dbReference>
<evidence type="ECO:0000313" key="2">
    <source>
        <dbReference type="EMBL" id="PFH32796.1"/>
    </source>
</evidence>
<feature type="region of interest" description="Disordered" evidence="1">
    <location>
        <begin position="401"/>
        <end position="463"/>
    </location>
</feature>
<feature type="region of interest" description="Disordered" evidence="1">
    <location>
        <begin position="881"/>
        <end position="974"/>
    </location>
</feature>
<feature type="compositionally biased region" description="Gly residues" evidence="1">
    <location>
        <begin position="932"/>
        <end position="941"/>
    </location>
</feature>
<dbReference type="STRING" id="94643.A0A2A9MA35"/>
<feature type="region of interest" description="Disordered" evidence="1">
    <location>
        <begin position="309"/>
        <end position="329"/>
    </location>
</feature>
<keyword evidence="3" id="KW-1185">Reference proteome</keyword>